<organism evidence="2 3">
    <name type="scientific">Elysia crispata</name>
    <name type="common">lettuce slug</name>
    <dbReference type="NCBI Taxonomy" id="231223"/>
    <lineage>
        <taxon>Eukaryota</taxon>
        <taxon>Metazoa</taxon>
        <taxon>Spiralia</taxon>
        <taxon>Lophotrochozoa</taxon>
        <taxon>Mollusca</taxon>
        <taxon>Gastropoda</taxon>
        <taxon>Heterobranchia</taxon>
        <taxon>Euthyneura</taxon>
        <taxon>Panpulmonata</taxon>
        <taxon>Sacoglossa</taxon>
        <taxon>Placobranchoidea</taxon>
        <taxon>Plakobranchidae</taxon>
        <taxon>Elysia</taxon>
    </lineage>
</organism>
<sequence>MAQVKAKWLRTSDATAAQTVPSSQISESNPENETVQKEARTIQVKPAPGSDLGAPSSEQGWNTRPD</sequence>
<evidence type="ECO:0000313" key="2">
    <source>
        <dbReference type="EMBL" id="KAK3754781.1"/>
    </source>
</evidence>
<gene>
    <name evidence="2" type="ORF">RRG08_063859</name>
</gene>
<proteinExistence type="predicted"/>
<dbReference type="Proteomes" id="UP001283361">
    <property type="component" value="Unassembled WGS sequence"/>
</dbReference>
<dbReference type="EMBL" id="JAWDGP010005639">
    <property type="protein sequence ID" value="KAK3754781.1"/>
    <property type="molecule type" value="Genomic_DNA"/>
</dbReference>
<reference evidence="2" key="1">
    <citation type="journal article" date="2023" name="G3 (Bethesda)">
        <title>A reference genome for the long-term kleptoplast-retaining sea slug Elysia crispata morphotype clarki.</title>
        <authorList>
            <person name="Eastman K.E."/>
            <person name="Pendleton A.L."/>
            <person name="Shaikh M.A."/>
            <person name="Suttiyut T."/>
            <person name="Ogas R."/>
            <person name="Tomko P."/>
            <person name="Gavelis G."/>
            <person name="Widhalm J.R."/>
            <person name="Wisecaver J.H."/>
        </authorList>
    </citation>
    <scope>NUCLEOTIDE SEQUENCE</scope>
    <source>
        <strain evidence="2">ECLA1</strain>
    </source>
</reference>
<feature type="compositionally biased region" description="Polar residues" evidence="1">
    <location>
        <begin position="56"/>
        <end position="66"/>
    </location>
</feature>
<evidence type="ECO:0000313" key="3">
    <source>
        <dbReference type="Proteomes" id="UP001283361"/>
    </source>
</evidence>
<keyword evidence="3" id="KW-1185">Reference proteome</keyword>
<evidence type="ECO:0000256" key="1">
    <source>
        <dbReference type="SAM" id="MobiDB-lite"/>
    </source>
</evidence>
<feature type="region of interest" description="Disordered" evidence="1">
    <location>
        <begin position="1"/>
        <end position="66"/>
    </location>
</feature>
<dbReference type="AlphaFoldDB" id="A0AAE0YQM7"/>
<protein>
    <submittedName>
        <fullName evidence="2">Uncharacterized protein</fullName>
    </submittedName>
</protein>
<name>A0AAE0YQM7_9GAST</name>
<comment type="caution">
    <text evidence="2">The sequence shown here is derived from an EMBL/GenBank/DDBJ whole genome shotgun (WGS) entry which is preliminary data.</text>
</comment>
<accession>A0AAE0YQM7</accession>
<feature type="compositionally biased region" description="Polar residues" evidence="1">
    <location>
        <begin position="12"/>
        <end position="33"/>
    </location>
</feature>